<dbReference type="AlphaFoldDB" id="A0A7W9J1A6"/>
<comment type="caution">
    <text evidence="3">The sequence shown here is derived from an EMBL/GenBank/DDBJ whole genome shotgun (WGS) entry which is preliminary data.</text>
</comment>
<proteinExistence type="predicted"/>
<keyword evidence="2" id="KW-0812">Transmembrane</keyword>
<dbReference type="RefSeq" id="WP_184793355.1">
    <property type="nucleotide sequence ID" value="NZ_JACHMY010000001.1"/>
</dbReference>
<evidence type="ECO:0000313" key="4">
    <source>
        <dbReference type="Proteomes" id="UP000549971"/>
    </source>
</evidence>
<feature type="transmembrane region" description="Helical" evidence="2">
    <location>
        <begin position="12"/>
        <end position="29"/>
    </location>
</feature>
<dbReference type="EMBL" id="JACHMY010000001">
    <property type="protein sequence ID" value="MBB5833469.1"/>
    <property type="molecule type" value="Genomic_DNA"/>
</dbReference>
<name>A0A7W9J1A6_9ACTN</name>
<feature type="compositionally biased region" description="Low complexity" evidence="1">
    <location>
        <begin position="175"/>
        <end position="227"/>
    </location>
</feature>
<protein>
    <submittedName>
        <fullName evidence="3">Uncharacterized protein</fullName>
    </submittedName>
</protein>
<evidence type="ECO:0000256" key="1">
    <source>
        <dbReference type="SAM" id="MobiDB-lite"/>
    </source>
</evidence>
<keyword evidence="2" id="KW-0472">Membrane</keyword>
<reference evidence="3 4" key="1">
    <citation type="submission" date="2020-08" db="EMBL/GenBank/DDBJ databases">
        <title>Sequencing the genomes of 1000 actinobacteria strains.</title>
        <authorList>
            <person name="Klenk H.-P."/>
        </authorList>
    </citation>
    <scope>NUCLEOTIDE SEQUENCE [LARGE SCALE GENOMIC DNA]</scope>
    <source>
        <strain evidence="3 4">DSM 28967</strain>
    </source>
</reference>
<feature type="transmembrane region" description="Helical" evidence="2">
    <location>
        <begin position="119"/>
        <end position="137"/>
    </location>
</feature>
<keyword evidence="4" id="KW-1185">Reference proteome</keyword>
<feature type="region of interest" description="Disordered" evidence="1">
    <location>
        <begin position="175"/>
        <end position="237"/>
    </location>
</feature>
<feature type="transmembrane region" description="Helical" evidence="2">
    <location>
        <begin position="41"/>
        <end position="60"/>
    </location>
</feature>
<organism evidence="3 4">
    <name type="scientific">Kribbella italica</name>
    <dbReference type="NCBI Taxonomy" id="1540520"/>
    <lineage>
        <taxon>Bacteria</taxon>
        <taxon>Bacillati</taxon>
        <taxon>Actinomycetota</taxon>
        <taxon>Actinomycetes</taxon>
        <taxon>Propionibacteriales</taxon>
        <taxon>Kribbellaceae</taxon>
        <taxon>Kribbella</taxon>
    </lineage>
</organism>
<feature type="transmembrane region" description="Helical" evidence="2">
    <location>
        <begin position="143"/>
        <end position="160"/>
    </location>
</feature>
<evidence type="ECO:0000313" key="3">
    <source>
        <dbReference type="EMBL" id="MBB5833469.1"/>
    </source>
</evidence>
<keyword evidence="2" id="KW-1133">Transmembrane helix</keyword>
<gene>
    <name evidence="3" type="ORF">HDA39_000203</name>
</gene>
<dbReference type="Proteomes" id="UP000549971">
    <property type="component" value="Unassembled WGS sequence"/>
</dbReference>
<evidence type="ECO:0000256" key="2">
    <source>
        <dbReference type="SAM" id="Phobius"/>
    </source>
</evidence>
<accession>A0A7W9J1A6</accession>
<sequence length="237" mass="24165">MFWRLLAAPRWIVGGSMALVVFVGYSIGFKLTKEQLSWPEALLIGALGGVVVAVAVVLGLTMRQRELRAVGADRLSPGQQAKAYRAAQRGRVDADPEIRAAALRIAEYRVKGGSRQDRLFVVGAVLLATSAVINLTAGKLSSAIIALVGVAGFVVLLAQLKTARRRAAELVNAAAPGDAAAHAPASAPDRAGPATSTHPVPAPTSTSTSAPGSASPHAPSASPSGSPDNGLPEDGKG</sequence>